<gene>
    <name evidence="1" type="ORF">FPE01S_01_17280</name>
</gene>
<reference evidence="1 2" key="1">
    <citation type="submission" date="2015-04" db="EMBL/GenBank/DDBJ databases">
        <title>Whole genome shotgun sequence of Flavihumibacter petaseus NBRC 106054.</title>
        <authorList>
            <person name="Miyazawa S."/>
            <person name="Hosoyama A."/>
            <person name="Hashimoto M."/>
            <person name="Noguchi M."/>
            <person name="Tsuchikane K."/>
            <person name="Ohji S."/>
            <person name="Yamazoe A."/>
            <person name="Ichikawa N."/>
            <person name="Kimura A."/>
            <person name="Fujita N."/>
        </authorList>
    </citation>
    <scope>NUCLEOTIDE SEQUENCE [LARGE SCALE GENOMIC DNA]</scope>
    <source>
        <strain evidence="1 2">NBRC 106054</strain>
    </source>
</reference>
<name>A0A0E9MYA2_9BACT</name>
<evidence type="ECO:0000313" key="1">
    <source>
        <dbReference type="EMBL" id="GAO42712.1"/>
    </source>
</evidence>
<protein>
    <submittedName>
        <fullName evidence="1">Uncharacterized protein</fullName>
    </submittedName>
</protein>
<organism evidence="1 2">
    <name type="scientific">Flavihumibacter petaseus NBRC 106054</name>
    <dbReference type="NCBI Taxonomy" id="1220578"/>
    <lineage>
        <taxon>Bacteria</taxon>
        <taxon>Pseudomonadati</taxon>
        <taxon>Bacteroidota</taxon>
        <taxon>Chitinophagia</taxon>
        <taxon>Chitinophagales</taxon>
        <taxon>Chitinophagaceae</taxon>
        <taxon>Flavihumibacter</taxon>
    </lineage>
</organism>
<dbReference type="AlphaFoldDB" id="A0A0E9MYA2"/>
<sequence>MISCSHGSGNRQSREAADSIVTDSIAISDNPKNYLNIQTKNFTEIDSSGILMLPLTMGESPDESGGLYYKSIPVSSCWNMIFLNLRTNEYHLLSDKKIVIRDYEFYNSGDYNTSYRTTINKSDKFLFYTVTSDDYNKDKKLTSEDPTYLFVSDKEGRNFKQISPSNYDIQKWKFIPSVNKIIIAARKDTNRNTRFEENEEVTTFEVDFNRGMEPQEVFTADFKRQLRELYDRDWKRIKD</sequence>
<comment type="caution">
    <text evidence="1">The sequence shown here is derived from an EMBL/GenBank/DDBJ whole genome shotgun (WGS) entry which is preliminary data.</text>
</comment>
<keyword evidence="2" id="KW-1185">Reference proteome</keyword>
<accession>A0A0E9MYA2</accession>
<proteinExistence type="predicted"/>
<evidence type="ECO:0000313" key="2">
    <source>
        <dbReference type="Proteomes" id="UP000033121"/>
    </source>
</evidence>
<dbReference type="EMBL" id="BBWV01000001">
    <property type="protein sequence ID" value="GAO42712.1"/>
    <property type="molecule type" value="Genomic_DNA"/>
</dbReference>
<dbReference type="Proteomes" id="UP000033121">
    <property type="component" value="Unassembled WGS sequence"/>
</dbReference>